<dbReference type="InterPro" id="IPR047187">
    <property type="entry name" value="SF1_C_Upf1"/>
</dbReference>
<dbReference type="InterPro" id="IPR025103">
    <property type="entry name" value="DUF4011"/>
</dbReference>
<evidence type="ECO:0000313" key="6">
    <source>
        <dbReference type="Proteomes" id="UP000636110"/>
    </source>
</evidence>
<feature type="domain" description="DUF3320" evidence="1">
    <location>
        <begin position="1781"/>
        <end position="1826"/>
    </location>
</feature>
<dbReference type="Gene3D" id="3.40.960.10">
    <property type="entry name" value="VSR Endonuclease"/>
    <property type="match status" value="1"/>
</dbReference>
<dbReference type="PANTHER" id="PTHR10887:SF530">
    <property type="entry name" value="SUPERFAMILY I DNA HELICASES"/>
    <property type="match status" value="1"/>
</dbReference>
<protein>
    <submittedName>
        <fullName evidence="5">DUF3320 domain-containing protein</fullName>
    </submittedName>
</protein>
<sequence length="1951" mass="219204">MDVPALTKTVDFLYTPSINFALQQNHVASIRELTITNTTEHPWEDLRIEIIAEPEFAAIWSHQIGALQVGEVFQISSRQLDISPKFLADLSEKMTGKLILRLFDHQHKVFEASYPIELLAYDQWPGAGMLPEMLAAFIMPNHPDIPKIIRRASQLLDQWTGNPSFDGYQSKNPNRVRNQMAAIYEAISELQIVYCSVPASFEQQGQRVRLLDTIFLNKLANCLDLSLLFAACLEAVGIHPIIVVIKGHAFTGAWLIDESFADAVNDDPSLLTKRAAEGITEIALLEATCMNAGSETTFDQAVSSADQKMLNTDEFLFFIDVKRARFGGVRPLPLRIATSSGWEVEEVLPKERQSHSPAAKAVGKKIVEVTWMEVSKQQMWERKLLDLTLRNSLLNVRMTKSVIQFITVDTGKLEDALANGEEFQVLGKPSDWDNSARDSGIYQSIHHSDPIADLVGHELSHKRLRAYLSDLELGDSMTHLYRSSRTAMEENGANTLFIGLGMLKWYETDASERARYAPLLLLPVEIIRKSAQKGYVIRSREEETIVNITLLEMIRQDFGINIGGLETLPKDENGVDVKAIFNVIRQAIMSKSRWDVEEQALLGTFSFSKFILWNDIHNNAAQLCRNKVVASLVSGKLEWQPEDNATLAEISDSLLHPAGVALPISTDSSQLQAIISSAQGKSFVLHGPPGTGKSQTITNIIANALYAGKKVLFVAAKKAALEVVEKRLESIGIGDFCLELHSNKSKKTAVLEQLKAATEIVRSNAPEHFSLEADRLFELRNEINVYVEALHRKYPFGFSLYELFSAYAQLEQQEQRVSFSHVEIEGVTPQRFSKWKDVLEEIQAAGNLIRHPKGHALELIDLMSYSPGFKLELKELLSKYLEELKLLLIKKEESAQVLMLAGQVKTAAQEDAFADLLTILLDLPDFPASLLETDAFEQTLAQVVGIIEHGVKRDFVSAELLRDFSRDVLTIPASKLLTDWNIADEKWFLPRWLAQRKMLKLLKGYSLSAKLDKAEVPNLLIKVNEYQQEQGVIDSAVYLEKLLGFLWLNGNPDWSALEVICKGLIQLNKLAAKLSGAAELKFWREQLANAFTEGSQLFFTTHKKTFKDYVLQLRQVRITESSTQEKLGVNLLILKESVPVWNKYISLKANSWLENIDDLKDWYNWCVVRKHAIDEGLQPVVAAYDNGSIPTSDLMTQFYTGFYRSAAEYIIEQNPALATFNGGLFEEKIKRFRALSRSFEELTKKELYARLAAKIPSFTQEAAQSSEIGLLQRAIRNNGRAQSIRKIFDSIPNLLHRISPCMLMSPISVAQYFDADSVKFDLVIFDEASQMPTCEAVGAIARATNVIVVGDPKQMPPTNFFSTNNVDEDNIEKEDLESILDDCLALSIPSQHLLWHYRSKHESLIAFSNAKYYENKLLTFPSTDDIVSKVQFVPVKGFYDKGKTRQNAAEAKAIVEEVVARLSDAYLSRKSIGIVTFSAVQQSLIEDLLTDVYRLRPDLEKIALECEEPIFIKNLENVQGDERDVILFSVGYGPDENNRVSLNFGPINREGGWRRLNVAVSRARYEMKVFSTLTADRIDLNRTSSEGVAGLKAFLAYAEKGKTVLPIRSRVNLEQAFSFEGVIAAEIAKHGFMVHTEVGCSEYKIDLAVVDPDHPEEYMLAILTDGRNYHQANTAKDREIIQVEVLASLGWNIHKIWSAEWWEKPERVINGILEAIRLATEKRKNKVVESIVATAVIQAAVVEQPVQSVDAAHLIAEPIPLASAVSAYEVAEIALSGLSPDEFFGQGSREKIKSQILKVVEVESPISRNLLSKRITSSWGIGRMSSKYSDYLQTLFLELGLVLSSDLGRDIFWKKDHNLQEYSTYRTASTDFQKRDAEDLPVSEVANGIQAILRNQISLPEAELVREGAKLFGYSRVGANVEMVMHLGIKRAIEKGYAYEQDDRIVFKEKV</sequence>
<dbReference type="Gene3D" id="3.40.50.300">
    <property type="entry name" value="P-loop containing nucleotide triphosphate hydrolases"/>
    <property type="match status" value="3"/>
</dbReference>
<accession>A0ABR6ERV3</accession>
<dbReference type="InterPro" id="IPR049468">
    <property type="entry name" value="Restrct_endonuc-II-like_dom"/>
</dbReference>
<dbReference type="SUPFAM" id="SSF52540">
    <property type="entry name" value="P-loop containing nucleoside triphosphate hydrolases"/>
    <property type="match status" value="1"/>
</dbReference>
<feature type="domain" description="DNA2/NAM7 helicase helicase" evidence="2">
    <location>
        <begin position="1316"/>
        <end position="1358"/>
    </location>
</feature>
<organism evidence="5 6">
    <name type="scientific">Pedobacter gandavensis</name>
    <dbReference type="NCBI Taxonomy" id="2679963"/>
    <lineage>
        <taxon>Bacteria</taxon>
        <taxon>Pseudomonadati</taxon>
        <taxon>Bacteroidota</taxon>
        <taxon>Sphingobacteriia</taxon>
        <taxon>Sphingobacteriales</taxon>
        <taxon>Sphingobacteriaceae</taxon>
        <taxon>Pedobacter</taxon>
    </lineage>
</organism>
<proteinExistence type="predicted"/>
<evidence type="ECO:0000259" key="2">
    <source>
        <dbReference type="Pfam" id="PF13086"/>
    </source>
</evidence>
<dbReference type="Pfam" id="PF13195">
    <property type="entry name" value="DUF4011"/>
    <property type="match status" value="1"/>
</dbReference>
<dbReference type="Pfam" id="PF11784">
    <property type="entry name" value="DUF3320"/>
    <property type="match status" value="1"/>
</dbReference>
<comment type="caution">
    <text evidence="5">The sequence shown here is derived from an EMBL/GenBank/DDBJ whole genome shotgun (WGS) entry which is preliminary data.</text>
</comment>
<evidence type="ECO:0000259" key="3">
    <source>
        <dbReference type="Pfam" id="PF13087"/>
    </source>
</evidence>
<reference evidence="5 6" key="1">
    <citation type="submission" date="2019-11" db="EMBL/GenBank/DDBJ databases">
        <title>Description of Pedobacter sp. LMG 31462T.</title>
        <authorList>
            <person name="Carlier A."/>
            <person name="Qi S."/>
            <person name="Vandamme P."/>
        </authorList>
    </citation>
    <scope>NUCLEOTIDE SEQUENCE [LARGE SCALE GENOMIC DNA]</scope>
    <source>
        <strain evidence="5 6">LMG 31462</strain>
    </source>
</reference>
<dbReference type="EMBL" id="WNXC01000001">
    <property type="protein sequence ID" value="MBB2147981.1"/>
    <property type="molecule type" value="Genomic_DNA"/>
</dbReference>
<dbReference type="Proteomes" id="UP000636110">
    <property type="component" value="Unassembled WGS sequence"/>
</dbReference>
<dbReference type="CDD" id="cd18808">
    <property type="entry name" value="SF1_C_Upf1"/>
    <property type="match status" value="1"/>
</dbReference>
<dbReference type="SUPFAM" id="SSF52980">
    <property type="entry name" value="Restriction endonuclease-like"/>
    <property type="match status" value="1"/>
</dbReference>
<dbReference type="Pfam" id="PF13087">
    <property type="entry name" value="AAA_12"/>
    <property type="match status" value="1"/>
</dbReference>
<evidence type="ECO:0000259" key="4">
    <source>
        <dbReference type="Pfam" id="PF18741"/>
    </source>
</evidence>
<dbReference type="Pfam" id="PF13086">
    <property type="entry name" value="AAA_11"/>
    <property type="match status" value="2"/>
</dbReference>
<feature type="domain" description="DNA2/NAM7 helicase helicase" evidence="2">
    <location>
        <begin position="666"/>
        <end position="730"/>
    </location>
</feature>
<feature type="domain" description="Restriction endonuclease type II-like" evidence="4">
    <location>
        <begin position="1619"/>
        <end position="1716"/>
    </location>
</feature>
<dbReference type="RefSeq" id="WP_182953468.1">
    <property type="nucleotide sequence ID" value="NZ_WNXC01000001.1"/>
</dbReference>
<keyword evidence="6" id="KW-1185">Reference proteome</keyword>
<dbReference type="InterPro" id="IPR027417">
    <property type="entry name" value="P-loop_NTPase"/>
</dbReference>
<name>A0ABR6ERV3_9SPHI</name>
<feature type="domain" description="DNA2/NAM7 helicase-like C-terminal" evidence="3">
    <location>
        <begin position="1387"/>
        <end position="1570"/>
    </location>
</feature>
<evidence type="ECO:0000313" key="5">
    <source>
        <dbReference type="EMBL" id="MBB2147981.1"/>
    </source>
</evidence>
<dbReference type="PANTHER" id="PTHR10887">
    <property type="entry name" value="DNA2/NAM7 HELICASE FAMILY"/>
    <property type="match status" value="1"/>
</dbReference>
<evidence type="ECO:0000259" key="1">
    <source>
        <dbReference type="Pfam" id="PF11784"/>
    </source>
</evidence>
<dbReference type="InterPro" id="IPR041677">
    <property type="entry name" value="DNA2/NAM7_AAA_11"/>
</dbReference>
<dbReference type="InterPro" id="IPR021754">
    <property type="entry name" value="DUF3320"/>
</dbReference>
<dbReference type="InterPro" id="IPR045055">
    <property type="entry name" value="DNA2/NAM7-like"/>
</dbReference>
<dbReference type="Pfam" id="PF18741">
    <property type="entry name" value="MTES_1575"/>
    <property type="match status" value="1"/>
</dbReference>
<dbReference type="InterPro" id="IPR041679">
    <property type="entry name" value="DNA2/NAM7-like_C"/>
</dbReference>
<dbReference type="InterPro" id="IPR011335">
    <property type="entry name" value="Restrct_endonuc-II-like"/>
</dbReference>
<gene>
    <name evidence="5" type="ORF">GM920_03550</name>
</gene>